<sequence length="118" mass="13609">MTRAFKVGEIVLIENPNNRLYWPLGKIIELIPKRDREVRILKLSCCNSESSILSREFFHWKFNMLKRQESNDVPFDAEALEILSANVDVSESAMILVDAPLICLRSRNMDVLSRDLGD</sequence>
<protein>
    <recommendedName>
        <fullName evidence="3">DUF5641 domain-containing protein</fullName>
    </recommendedName>
</protein>
<evidence type="ECO:0000313" key="2">
    <source>
        <dbReference type="Proteomes" id="UP000887159"/>
    </source>
</evidence>
<dbReference type="EMBL" id="BMAU01021394">
    <property type="protein sequence ID" value="GFY30690.1"/>
    <property type="molecule type" value="Genomic_DNA"/>
</dbReference>
<accession>A0A8X7BGQ6</accession>
<comment type="caution">
    <text evidence="1">The sequence shown here is derived from an EMBL/GenBank/DDBJ whole genome shotgun (WGS) entry which is preliminary data.</text>
</comment>
<organism evidence="1 2">
    <name type="scientific">Trichonephila clavipes</name>
    <name type="common">Golden silk orbweaver</name>
    <name type="synonym">Nephila clavipes</name>
    <dbReference type="NCBI Taxonomy" id="2585209"/>
    <lineage>
        <taxon>Eukaryota</taxon>
        <taxon>Metazoa</taxon>
        <taxon>Ecdysozoa</taxon>
        <taxon>Arthropoda</taxon>
        <taxon>Chelicerata</taxon>
        <taxon>Arachnida</taxon>
        <taxon>Araneae</taxon>
        <taxon>Araneomorphae</taxon>
        <taxon>Entelegynae</taxon>
        <taxon>Araneoidea</taxon>
        <taxon>Nephilidae</taxon>
        <taxon>Trichonephila</taxon>
    </lineage>
</organism>
<reference evidence="1" key="1">
    <citation type="submission" date="2020-08" db="EMBL/GenBank/DDBJ databases">
        <title>Multicomponent nature underlies the extraordinary mechanical properties of spider dragline silk.</title>
        <authorList>
            <person name="Kono N."/>
            <person name="Nakamura H."/>
            <person name="Mori M."/>
            <person name="Yoshida Y."/>
            <person name="Ohtoshi R."/>
            <person name="Malay A.D."/>
            <person name="Moran D.A.P."/>
            <person name="Tomita M."/>
            <person name="Numata K."/>
            <person name="Arakawa K."/>
        </authorList>
    </citation>
    <scope>NUCLEOTIDE SEQUENCE</scope>
</reference>
<gene>
    <name evidence="1" type="ORF">TNCV_3118501</name>
</gene>
<name>A0A8X7BGQ6_TRICX</name>
<dbReference type="AlphaFoldDB" id="A0A8X7BGQ6"/>
<keyword evidence="2" id="KW-1185">Reference proteome</keyword>
<proteinExistence type="predicted"/>
<evidence type="ECO:0008006" key="3">
    <source>
        <dbReference type="Google" id="ProtNLM"/>
    </source>
</evidence>
<evidence type="ECO:0000313" key="1">
    <source>
        <dbReference type="EMBL" id="GFY30690.1"/>
    </source>
</evidence>
<dbReference type="Proteomes" id="UP000887159">
    <property type="component" value="Unassembled WGS sequence"/>
</dbReference>